<keyword evidence="3" id="KW-1185">Reference proteome</keyword>
<accession>A0A2S3ZRP4</accession>
<reference evidence="2 3" key="1">
    <citation type="submission" date="2018-01" db="EMBL/GenBank/DDBJ databases">
        <title>Arthrobacter sp. nov., from glaciers in China.</title>
        <authorList>
            <person name="Liu Q."/>
            <person name="Xin Y.-H."/>
        </authorList>
    </citation>
    <scope>NUCLEOTIDE SEQUENCE [LARGE SCALE GENOMIC DNA]</scope>
    <source>
        <strain evidence="2 3">HLT2-12-2</strain>
    </source>
</reference>
<dbReference type="SUPFAM" id="SSF160582">
    <property type="entry name" value="MbtH-like"/>
    <property type="match status" value="1"/>
</dbReference>
<proteinExistence type="predicted"/>
<dbReference type="InterPro" id="IPR038020">
    <property type="entry name" value="MbtH-like_sf"/>
</dbReference>
<evidence type="ECO:0000313" key="2">
    <source>
        <dbReference type="EMBL" id="POH71901.1"/>
    </source>
</evidence>
<sequence>MSAPSNPFDNEEGVFLVLSNLEQQQSLWPEFVPVPMGWHIIFGPDSRTSCTEYIERQWSDLRPLSLREHARSSAS</sequence>
<dbReference type="PANTHER" id="PTHR38444">
    <property type="entry name" value="ENTEROBACTIN BIOSYNTHESIS PROTEIN YBDZ"/>
    <property type="match status" value="1"/>
</dbReference>
<protein>
    <submittedName>
        <fullName evidence="2">MbtH family protein</fullName>
    </submittedName>
</protein>
<dbReference type="EMBL" id="PPXC01000020">
    <property type="protein sequence ID" value="POH71901.1"/>
    <property type="molecule type" value="Genomic_DNA"/>
</dbReference>
<gene>
    <name evidence="2" type="ORF">CVS27_18535</name>
</gene>
<dbReference type="Pfam" id="PF03621">
    <property type="entry name" value="MbtH"/>
    <property type="match status" value="1"/>
</dbReference>
<organism evidence="2 3">
    <name type="scientific">Arthrobacter glacialis</name>
    <dbReference type="NCBI Taxonomy" id="1664"/>
    <lineage>
        <taxon>Bacteria</taxon>
        <taxon>Bacillati</taxon>
        <taxon>Actinomycetota</taxon>
        <taxon>Actinomycetes</taxon>
        <taxon>Micrococcales</taxon>
        <taxon>Micrococcaceae</taxon>
        <taxon>Arthrobacter</taxon>
    </lineage>
</organism>
<dbReference type="Proteomes" id="UP000237061">
    <property type="component" value="Unassembled WGS sequence"/>
</dbReference>
<dbReference type="GO" id="GO:0005829">
    <property type="term" value="C:cytosol"/>
    <property type="evidence" value="ECO:0007669"/>
    <property type="project" value="TreeGrafter"/>
</dbReference>
<dbReference type="GO" id="GO:0019290">
    <property type="term" value="P:siderophore biosynthetic process"/>
    <property type="evidence" value="ECO:0007669"/>
    <property type="project" value="TreeGrafter"/>
</dbReference>
<evidence type="ECO:0000313" key="3">
    <source>
        <dbReference type="Proteomes" id="UP000237061"/>
    </source>
</evidence>
<feature type="domain" description="MbtH-like" evidence="1">
    <location>
        <begin position="6"/>
        <end position="56"/>
    </location>
</feature>
<dbReference type="InterPro" id="IPR005153">
    <property type="entry name" value="MbtH-like_dom"/>
</dbReference>
<evidence type="ECO:0000259" key="1">
    <source>
        <dbReference type="SMART" id="SM00923"/>
    </source>
</evidence>
<dbReference type="InterPro" id="IPR037407">
    <property type="entry name" value="MLP_fam"/>
</dbReference>
<comment type="caution">
    <text evidence="2">The sequence shown here is derived from an EMBL/GenBank/DDBJ whole genome shotgun (WGS) entry which is preliminary data.</text>
</comment>
<dbReference type="AlphaFoldDB" id="A0A2S3ZRP4"/>
<dbReference type="SMART" id="SM00923">
    <property type="entry name" value="MbtH"/>
    <property type="match status" value="1"/>
</dbReference>
<dbReference type="RefSeq" id="WP_103467329.1">
    <property type="nucleotide sequence ID" value="NZ_PPXC01000020.1"/>
</dbReference>
<dbReference type="PANTHER" id="PTHR38444:SF1">
    <property type="entry name" value="ENTEROBACTIN BIOSYNTHESIS PROTEIN YBDZ"/>
    <property type="match status" value="1"/>
</dbReference>
<dbReference type="Gene3D" id="3.90.820.10">
    <property type="entry name" value="Structural Genomics, Unknown Function 30-nov-00 1gh9 Mol_id"/>
    <property type="match status" value="1"/>
</dbReference>
<name>A0A2S3ZRP4_ARTGL</name>